<protein>
    <submittedName>
        <fullName evidence="4">MCE family protein</fullName>
    </submittedName>
</protein>
<evidence type="ECO:0000259" key="3">
    <source>
        <dbReference type="Pfam" id="PF11887"/>
    </source>
</evidence>
<evidence type="ECO:0000313" key="5">
    <source>
        <dbReference type="Proteomes" id="UP001601442"/>
    </source>
</evidence>
<accession>A0ABW6P9Q2</accession>
<keyword evidence="1" id="KW-0812">Transmembrane</keyword>
<organism evidence="4 5">
    <name type="scientific">Nocardia aobensis</name>
    <dbReference type="NCBI Taxonomy" id="257277"/>
    <lineage>
        <taxon>Bacteria</taxon>
        <taxon>Bacillati</taxon>
        <taxon>Actinomycetota</taxon>
        <taxon>Actinomycetes</taxon>
        <taxon>Mycobacteriales</taxon>
        <taxon>Nocardiaceae</taxon>
        <taxon>Nocardia</taxon>
    </lineage>
</organism>
<dbReference type="InterPro" id="IPR003399">
    <property type="entry name" value="Mce/MlaD"/>
</dbReference>
<gene>
    <name evidence="4" type="ORF">ACFYU5_26045</name>
</gene>
<dbReference type="InterPro" id="IPR024516">
    <property type="entry name" value="Mce_C"/>
</dbReference>
<reference evidence="4 5" key="1">
    <citation type="submission" date="2024-10" db="EMBL/GenBank/DDBJ databases">
        <title>The Natural Products Discovery Center: Release of the First 8490 Sequenced Strains for Exploring Actinobacteria Biosynthetic Diversity.</title>
        <authorList>
            <person name="Kalkreuter E."/>
            <person name="Kautsar S.A."/>
            <person name="Yang D."/>
            <person name="Bader C.D."/>
            <person name="Teijaro C.N."/>
            <person name="Fluegel L."/>
            <person name="Davis C.M."/>
            <person name="Simpson J.R."/>
            <person name="Lauterbach L."/>
            <person name="Steele A.D."/>
            <person name="Gui C."/>
            <person name="Meng S."/>
            <person name="Li G."/>
            <person name="Viehrig K."/>
            <person name="Ye F."/>
            <person name="Su P."/>
            <person name="Kiefer A.F."/>
            <person name="Nichols A."/>
            <person name="Cepeda A.J."/>
            <person name="Yan W."/>
            <person name="Fan B."/>
            <person name="Jiang Y."/>
            <person name="Adhikari A."/>
            <person name="Zheng C.-J."/>
            <person name="Schuster L."/>
            <person name="Cowan T.M."/>
            <person name="Smanski M.J."/>
            <person name="Chevrette M.G."/>
            <person name="De Carvalho L.P.S."/>
            <person name="Shen B."/>
        </authorList>
    </citation>
    <scope>NUCLEOTIDE SEQUENCE [LARGE SCALE GENOMIC DNA]</scope>
    <source>
        <strain evidence="4 5">NPDC004119</strain>
    </source>
</reference>
<dbReference type="PANTHER" id="PTHR33371">
    <property type="entry name" value="INTERMEMBRANE PHOSPHOLIPID TRANSPORT SYSTEM BINDING PROTEIN MLAD-RELATED"/>
    <property type="match status" value="1"/>
</dbReference>
<comment type="caution">
    <text evidence="4">The sequence shown here is derived from an EMBL/GenBank/DDBJ whole genome shotgun (WGS) entry which is preliminary data.</text>
</comment>
<dbReference type="Pfam" id="PF02470">
    <property type="entry name" value="MlaD"/>
    <property type="match status" value="1"/>
</dbReference>
<keyword evidence="1" id="KW-0472">Membrane</keyword>
<evidence type="ECO:0000313" key="4">
    <source>
        <dbReference type="EMBL" id="MFF0499888.1"/>
    </source>
</evidence>
<keyword evidence="1" id="KW-1133">Transmembrane helix</keyword>
<name>A0ABW6P9Q2_9NOCA</name>
<evidence type="ECO:0000259" key="2">
    <source>
        <dbReference type="Pfam" id="PF02470"/>
    </source>
</evidence>
<dbReference type="Pfam" id="PF11887">
    <property type="entry name" value="Mce4_CUP1"/>
    <property type="match status" value="1"/>
</dbReference>
<evidence type="ECO:0000256" key="1">
    <source>
        <dbReference type="SAM" id="Phobius"/>
    </source>
</evidence>
<dbReference type="RefSeq" id="WP_387398748.1">
    <property type="nucleotide sequence ID" value="NZ_JBIAMT010000005.1"/>
</dbReference>
<feature type="transmembrane region" description="Helical" evidence="1">
    <location>
        <begin position="12"/>
        <end position="31"/>
    </location>
</feature>
<proteinExistence type="predicted"/>
<sequence length="341" mass="36703">MRITGHAVKFTIFIVTMSLFLFAIVTVFGNLRFDRESEYHAVFENVSGLRSGQFVRIAGVESGRIRKVSVTDNTKALVTFSVAKDVVLTGGTRAVVRYENLVGDRYLELLPGAGASTPLRKGATIGLDRTAPALDIDALVGGFRPLFRALDPDQVNKLSSELIAVLQGQNADIVGFLSHTASLTSTLADRDKLIGSVIGNLNGLLGTIDGKNGQFDALVDNLQKLISGISAQTGPVGDALVHIGEASKSVADLLNVTHTDITSDIDQIGRVSTNIDDDHDYLDTLLSQLPDRYQRLSRLGLYGDFFSFYLCDATLKVNGPHGDPVFINIVGQRAGRCTPPK</sequence>
<feature type="domain" description="Mammalian cell entry C-terminal" evidence="3">
    <location>
        <begin position="117"/>
        <end position="331"/>
    </location>
</feature>
<dbReference type="InterPro" id="IPR052336">
    <property type="entry name" value="MlaD_Phospholipid_Transporter"/>
</dbReference>
<dbReference type="PANTHER" id="PTHR33371:SF17">
    <property type="entry name" value="MCE-FAMILY PROTEIN MCE1B"/>
    <property type="match status" value="1"/>
</dbReference>
<keyword evidence="5" id="KW-1185">Reference proteome</keyword>
<dbReference type="Proteomes" id="UP001601442">
    <property type="component" value="Unassembled WGS sequence"/>
</dbReference>
<feature type="domain" description="Mce/MlaD" evidence="2">
    <location>
        <begin position="37"/>
        <end position="112"/>
    </location>
</feature>
<dbReference type="EMBL" id="JBIAMT010000005">
    <property type="protein sequence ID" value="MFF0499888.1"/>
    <property type="molecule type" value="Genomic_DNA"/>
</dbReference>
<dbReference type="NCBIfam" id="TIGR00996">
    <property type="entry name" value="Mtu_fam_mce"/>
    <property type="match status" value="1"/>
</dbReference>
<dbReference type="InterPro" id="IPR005693">
    <property type="entry name" value="Mce"/>
</dbReference>